<dbReference type="GO" id="GO:0003682">
    <property type="term" value="F:chromatin binding"/>
    <property type="evidence" value="ECO:0007669"/>
    <property type="project" value="InterPro"/>
</dbReference>
<dbReference type="InterPro" id="IPR032001">
    <property type="entry name" value="SAWADEE_dom"/>
</dbReference>
<evidence type="ECO:0000313" key="3">
    <source>
        <dbReference type="Proteomes" id="UP000322667"/>
    </source>
</evidence>
<keyword evidence="3" id="KW-1185">Reference proteome</keyword>
<reference evidence="2 3" key="1">
    <citation type="submission" date="2019-07" db="EMBL/GenBank/DDBJ databases">
        <title>WGS assembly of Gossypium tomentosum.</title>
        <authorList>
            <person name="Chen Z.J."/>
            <person name="Sreedasyam A."/>
            <person name="Ando A."/>
            <person name="Song Q."/>
            <person name="De L."/>
            <person name="Hulse-Kemp A."/>
            <person name="Ding M."/>
            <person name="Ye W."/>
            <person name="Kirkbride R."/>
            <person name="Jenkins J."/>
            <person name="Plott C."/>
            <person name="Lovell J."/>
            <person name="Lin Y.-M."/>
            <person name="Vaughn R."/>
            <person name="Liu B."/>
            <person name="Li W."/>
            <person name="Simpson S."/>
            <person name="Scheffler B."/>
            <person name="Saski C."/>
            <person name="Grover C."/>
            <person name="Hu G."/>
            <person name="Conover J."/>
            <person name="Carlson J."/>
            <person name="Shu S."/>
            <person name="Boston L."/>
            <person name="Williams M."/>
            <person name="Peterson D."/>
            <person name="Mcgee K."/>
            <person name="Jones D."/>
            <person name="Wendel J."/>
            <person name="Stelly D."/>
            <person name="Grimwood J."/>
            <person name="Schmutz J."/>
        </authorList>
    </citation>
    <scope>NUCLEOTIDE SEQUENCE [LARGE SCALE GENOMIC DNA]</scope>
    <source>
        <strain evidence="2">7179.01</strain>
    </source>
</reference>
<proteinExistence type="predicted"/>
<organism evidence="2 3">
    <name type="scientific">Gossypium tomentosum</name>
    <name type="common">Hawaiian cotton</name>
    <name type="synonym">Gossypium sandvicense</name>
    <dbReference type="NCBI Taxonomy" id="34277"/>
    <lineage>
        <taxon>Eukaryota</taxon>
        <taxon>Viridiplantae</taxon>
        <taxon>Streptophyta</taxon>
        <taxon>Embryophyta</taxon>
        <taxon>Tracheophyta</taxon>
        <taxon>Spermatophyta</taxon>
        <taxon>Magnoliopsida</taxon>
        <taxon>eudicotyledons</taxon>
        <taxon>Gunneridae</taxon>
        <taxon>Pentapetalae</taxon>
        <taxon>rosids</taxon>
        <taxon>malvids</taxon>
        <taxon>Malvales</taxon>
        <taxon>Malvaceae</taxon>
        <taxon>Malvoideae</taxon>
        <taxon>Gossypium</taxon>
    </lineage>
</organism>
<evidence type="ECO:0000313" key="2">
    <source>
        <dbReference type="EMBL" id="TYH93047.1"/>
    </source>
</evidence>
<protein>
    <recommendedName>
        <fullName evidence="1">SAWADEE domain-containing protein</fullName>
    </recommendedName>
</protein>
<accession>A0A5D2MNG6</accession>
<dbReference type="Pfam" id="PF16719">
    <property type="entry name" value="SAWADEE"/>
    <property type="match status" value="1"/>
</dbReference>
<dbReference type="Proteomes" id="UP000322667">
    <property type="component" value="Chromosome A13"/>
</dbReference>
<dbReference type="PANTHER" id="PTHR33827:SF3">
    <property type="entry name" value="OS09G0346900 PROTEIN"/>
    <property type="match status" value="1"/>
</dbReference>
<dbReference type="AlphaFoldDB" id="A0A5D2MNG6"/>
<name>A0A5D2MNG6_GOSTO</name>
<dbReference type="InterPro" id="IPR039276">
    <property type="entry name" value="SHH1/2"/>
</dbReference>
<evidence type="ECO:0000259" key="1">
    <source>
        <dbReference type="Pfam" id="PF16719"/>
    </source>
</evidence>
<dbReference type="Gene3D" id="2.30.30.140">
    <property type="match status" value="1"/>
</dbReference>
<gene>
    <name evidence="2" type="ORF">ES332_A13G226200v1</name>
</gene>
<dbReference type="Gene3D" id="2.40.50.40">
    <property type="match status" value="1"/>
</dbReference>
<feature type="domain" description="SAWADEE" evidence="1">
    <location>
        <begin position="105"/>
        <end position="232"/>
    </location>
</feature>
<dbReference type="EMBL" id="CM017622">
    <property type="protein sequence ID" value="TYH93047.1"/>
    <property type="molecule type" value="Genomic_DNA"/>
</dbReference>
<dbReference type="PANTHER" id="PTHR33827">
    <property type="entry name" value="PROTEIN SAWADEE HOMEODOMAIN HOMOLOG 2"/>
    <property type="match status" value="1"/>
</dbReference>
<sequence length="236" mass="27355">MVSKLRNQRLKKWRNCSWNQESCCRVKSFVKNLQEILVHPQVVLVQNWFTTRQQESKVKVPSVTNTYKDESRLPQTCLLNDGDQSCQILKGLVAKVGEKVLDLSELEFEAKSSTDGAWYDVDMFLSHRVSSSGETEVCVRFVGFGAEEDEWVNVKKAVRGRSIPFEHSKCCKVMVGGLVLCLQERRDQSIYYDAHVLEIERKTHDIRGCRCLFFIRYDHDSSEETVRLRRLCRVLG</sequence>